<organism evidence="2 3">
    <name type="scientific">Rotaria socialis</name>
    <dbReference type="NCBI Taxonomy" id="392032"/>
    <lineage>
        <taxon>Eukaryota</taxon>
        <taxon>Metazoa</taxon>
        <taxon>Spiralia</taxon>
        <taxon>Gnathifera</taxon>
        <taxon>Rotifera</taxon>
        <taxon>Eurotatoria</taxon>
        <taxon>Bdelloidea</taxon>
        <taxon>Philodinida</taxon>
        <taxon>Philodinidae</taxon>
        <taxon>Rotaria</taxon>
    </lineage>
</organism>
<comment type="caution">
    <text evidence="2">The sequence shown here is derived from an EMBL/GenBank/DDBJ whole genome shotgun (WGS) entry which is preliminary data.</text>
</comment>
<evidence type="ECO:0000313" key="2">
    <source>
        <dbReference type="EMBL" id="CAF5050522.1"/>
    </source>
</evidence>
<dbReference type="AlphaFoldDB" id="A0A822CRX7"/>
<proteinExistence type="predicted"/>
<feature type="compositionally biased region" description="Basic and acidic residues" evidence="1">
    <location>
        <begin position="1"/>
        <end position="12"/>
    </location>
</feature>
<protein>
    <submittedName>
        <fullName evidence="2">Uncharacterized protein</fullName>
    </submittedName>
</protein>
<name>A0A822CRX7_9BILA</name>
<evidence type="ECO:0000256" key="1">
    <source>
        <dbReference type="SAM" id="MobiDB-lite"/>
    </source>
</evidence>
<accession>A0A822CRX7</accession>
<feature type="region of interest" description="Disordered" evidence="1">
    <location>
        <begin position="1"/>
        <end position="29"/>
    </location>
</feature>
<dbReference type="EMBL" id="CAJOBR010050899">
    <property type="protein sequence ID" value="CAF5050522.1"/>
    <property type="molecule type" value="Genomic_DNA"/>
</dbReference>
<evidence type="ECO:0000313" key="3">
    <source>
        <dbReference type="Proteomes" id="UP000663848"/>
    </source>
</evidence>
<dbReference type="Proteomes" id="UP000663848">
    <property type="component" value="Unassembled WGS sequence"/>
</dbReference>
<reference evidence="2" key="1">
    <citation type="submission" date="2021-02" db="EMBL/GenBank/DDBJ databases">
        <authorList>
            <person name="Nowell W R."/>
        </authorList>
    </citation>
    <scope>NUCLEOTIDE SEQUENCE</scope>
</reference>
<feature type="non-terminal residue" evidence="2">
    <location>
        <position position="1"/>
    </location>
</feature>
<sequence>MHKDDDHNDKHIQTNGKKSIIEEQEEIKK</sequence>
<gene>
    <name evidence="2" type="ORF">QYT958_LOCUS42015</name>
</gene>